<feature type="signal peptide" evidence="8">
    <location>
        <begin position="1"/>
        <end position="24"/>
    </location>
</feature>
<protein>
    <recommendedName>
        <fullName evidence="11">Aromatic hydrocarbon degradation protein</fullName>
    </recommendedName>
</protein>
<keyword evidence="6" id="KW-0472">Membrane</keyword>
<dbReference type="GO" id="GO:0015483">
    <property type="term" value="F:long-chain fatty acid transporting porin activity"/>
    <property type="evidence" value="ECO:0007669"/>
    <property type="project" value="TreeGrafter"/>
</dbReference>
<organism evidence="9 10">
    <name type="scientific">Hymenobacter ginkgonis</name>
    <dbReference type="NCBI Taxonomy" id="2682976"/>
    <lineage>
        <taxon>Bacteria</taxon>
        <taxon>Pseudomonadati</taxon>
        <taxon>Bacteroidota</taxon>
        <taxon>Cytophagia</taxon>
        <taxon>Cytophagales</taxon>
        <taxon>Hymenobacteraceae</taxon>
        <taxon>Hymenobacter</taxon>
    </lineage>
</organism>
<evidence type="ECO:0008006" key="11">
    <source>
        <dbReference type="Google" id="ProtNLM"/>
    </source>
</evidence>
<dbReference type="EMBL" id="WQKZ01000002">
    <property type="protein sequence ID" value="MVN76523.1"/>
    <property type="molecule type" value="Genomic_DNA"/>
</dbReference>
<evidence type="ECO:0000256" key="2">
    <source>
        <dbReference type="ARBA" id="ARBA00008163"/>
    </source>
</evidence>
<evidence type="ECO:0000313" key="10">
    <source>
        <dbReference type="Proteomes" id="UP000441336"/>
    </source>
</evidence>
<keyword evidence="3" id="KW-1134">Transmembrane beta strand</keyword>
<gene>
    <name evidence="9" type="ORF">GO988_09330</name>
</gene>
<dbReference type="PANTHER" id="PTHR35093">
    <property type="entry name" value="OUTER MEMBRANE PROTEIN NMB0088-RELATED"/>
    <property type="match status" value="1"/>
</dbReference>
<name>A0A7K1TDP1_9BACT</name>
<accession>A0A7K1TDP1</accession>
<sequence length="530" mass="56950">MKHTFMGLATLLGGFLGLSYSAQAQGNRIDDALLFSRLGPSGTARTLGIGGANVALGGDFGSLSLNPAGLGFFTKSEVSFTPGLGFGTAKSTPQGNLAATGSLGSMNETANSFHVASVGVVFANRRPDNDNTSDWRGGSFALGFTRLADFNQGFAYTNQTDDNHSFFQFLREPGGYVSPSSAGYRSALQNIRTQDNSGNYYDLDGLAYGNFLTTIGKTKGGLDSLGTPSRVGPITQREQVMTKGSLSQFDLGYGGNYRDKLYVGFGIGIVSLNRTRTSTFSESSNGGEDFNYQDYLKTTGTGVNARLGLIYRAADAVRFGASIQTPTYIRLTDEYSTTLTSQYAPANLSNVLTTVPSTDEYSITTPFRANGGVAVLLSKYGFLTGDIEYVGYSQARFHTVDASQGLDFTDTNQALSTGYKNTVNLRVGAEGRFDIFRARLGYARYGSPYAGDSPFNRDQNYYTAGLGLRTKSFFVDAAGVYLSYKDRYSPYTLASNEVGNKPTNYVQRASPVVAITQDRFTFSLTGGLIF</sequence>
<evidence type="ECO:0000256" key="4">
    <source>
        <dbReference type="ARBA" id="ARBA00022692"/>
    </source>
</evidence>
<dbReference type="RefSeq" id="WP_157564500.1">
    <property type="nucleotide sequence ID" value="NZ_WQKZ01000002.1"/>
</dbReference>
<reference evidence="9 10" key="1">
    <citation type="submission" date="2019-12" db="EMBL/GenBank/DDBJ databases">
        <title>Hymenobacter sp. HMF4947 Genome sequencing and assembly.</title>
        <authorList>
            <person name="Kang H."/>
            <person name="Cha I."/>
            <person name="Kim H."/>
            <person name="Joh K."/>
        </authorList>
    </citation>
    <scope>NUCLEOTIDE SEQUENCE [LARGE SCALE GENOMIC DNA]</scope>
    <source>
        <strain evidence="9 10">HMF4947</strain>
    </source>
</reference>
<evidence type="ECO:0000256" key="3">
    <source>
        <dbReference type="ARBA" id="ARBA00022452"/>
    </source>
</evidence>
<keyword evidence="4" id="KW-0812">Transmembrane</keyword>
<proteinExistence type="inferred from homology"/>
<dbReference type="Proteomes" id="UP000441336">
    <property type="component" value="Unassembled WGS sequence"/>
</dbReference>
<comment type="subcellular location">
    <subcellularLocation>
        <location evidence="1">Cell outer membrane</location>
        <topology evidence="1">Multi-pass membrane protein</topology>
    </subcellularLocation>
</comment>
<evidence type="ECO:0000256" key="7">
    <source>
        <dbReference type="ARBA" id="ARBA00023237"/>
    </source>
</evidence>
<keyword evidence="7" id="KW-0998">Cell outer membrane</keyword>
<feature type="chain" id="PRO_5029599096" description="Aromatic hydrocarbon degradation protein" evidence="8">
    <location>
        <begin position="25"/>
        <end position="530"/>
    </location>
</feature>
<dbReference type="GO" id="GO:0009279">
    <property type="term" value="C:cell outer membrane"/>
    <property type="evidence" value="ECO:0007669"/>
    <property type="project" value="UniProtKB-SubCell"/>
</dbReference>
<evidence type="ECO:0000256" key="5">
    <source>
        <dbReference type="ARBA" id="ARBA00022729"/>
    </source>
</evidence>
<dbReference type="Gene3D" id="2.40.160.60">
    <property type="entry name" value="Outer membrane protein transport protein (OMPP1/FadL/TodX)"/>
    <property type="match status" value="1"/>
</dbReference>
<comment type="caution">
    <text evidence="9">The sequence shown here is derived from an EMBL/GenBank/DDBJ whole genome shotgun (WGS) entry which is preliminary data.</text>
</comment>
<dbReference type="AlphaFoldDB" id="A0A7K1TDP1"/>
<dbReference type="PANTHER" id="PTHR35093:SF8">
    <property type="entry name" value="OUTER MEMBRANE PROTEIN NMB0088-RELATED"/>
    <property type="match status" value="1"/>
</dbReference>
<dbReference type="SUPFAM" id="SSF56935">
    <property type="entry name" value="Porins"/>
    <property type="match status" value="1"/>
</dbReference>
<keyword evidence="5 8" id="KW-0732">Signal</keyword>
<evidence type="ECO:0000256" key="6">
    <source>
        <dbReference type="ARBA" id="ARBA00023136"/>
    </source>
</evidence>
<evidence type="ECO:0000256" key="8">
    <source>
        <dbReference type="SAM" id="SignalP"/>
    </source>
</evidence>
<evidence type="ECO:0000313" key="9">
    <source>
        <dbReference type="EMBL" id="MVN76523.1"/>
    </source>
</evidence>
<evidence type="ECO:0000256" key="1">
    <source>
        <dbReference type="ARBA" id="ARBA00004571"/>
    </source>
</evidence>
<keyword evidence="10" id="KW-1185">Reference proteome</keyword>
<dbReference type="InterPro" id="IPR005017">
    <property type="entry name" value="OMPP1/FadL/TodX"/>
</dbReference>
<comment type="similarity">
    <text evidence="2">Belongs to the OmpP1/FadL family.</text>
</comment>